<dbReference type="AlphaFoldDB" id="A0A8X7TC80"/>
<evidence type="ECO:0000313" key="1">
    <source>
        <dbReference type="EMBL" id="KAF6058470.1"/>
    </source>
</evidence>
<dbReference type="Proteomes" id="UP000590412">
    <property type="component" value="Unassembled WGS sequence"/>
</dbReference>
<organism evidence="1 2">
    <name type="scientific">Candida parapsilosis</name>
    <name type="common">Yeast</name>
    <dbReference type="NCBI Taxonomy" id="5480"/>
    <lineage>
        <taxon>Eukaryota</taxon>
        <taxon>Fungi</taxon>
        <taxon>Dikarya</taxon>
        <taxon>Ascomycota</taxon>
        <taxon>Saccharomycotina</taxon>
        <taxon>Pichiomycetes</taxon>
        <taxon>Debaryomycetaceae</taxon>
        <taxon>Candida/Lodderomyces clade</taxon>
        <taxon>Candida</taxon>
    </lineage>
</organism>
<gene>
    <name evidence="1" type="ORF">FOB60_000052</name>
</gene>
<accession>A0A8X7TC80</accession>
<reference evidence="1" key="1">
    <citation type="submission" date="2020-03" db="EMBL/GenBank/DDBJ databases">
        <title>FDA dAtabase for Regulatory Grade micrObial Sequences (FDA-ARGOS): Supporting development and validation of Infectious Disease Dx tests.</title>
        <authorList>
            <person name="Campos J."/>
            <person name="Goldberg B."/>
            <person name="Tallon L."/>
            <person name="Sadzewicz L."/>
            <person name="Vavikolanu K."/>
            <person name="Mehta A."/>
            <person name="Aluvathingal J."/>
            <person name="Nadendla S."/>
            <person name="Nandy P."/>
            <person name="Geyer C."/>
            <person name="Yan Y."/>
            <person name="Sichtig H."/>
        </authorList>
    </citation>
    <scope>NUCLEOTIDE SEQUENCE [LARGE SCALE GENOMIC DNA]</scope>
    <source>
        <strain evidence="1">FDAARGOS_652</strain>
    </source>
</reference>
<evidence type="ECO:0000313" key="2">
    <source>
        <dbReference type="Proteomes" id="UP000590412"/>
    </source>
</evidence>
<proteinExistence type="predicted"/>
<sequence length="387" mass="44329">MSSETLMNHISEMIGDAIVYHFELYRFDCTLFRLVFDHIKSIRHFEITNFRPHYNIYDRDDNLCVRQYFLQLNSGTKFTPSTFIYSKSKWFYDVTAISLNLILKQGKELDFHCSLPNLIALTVIGHDLFPRGHRCNSRLHKLHIHFTCFRCEPLSDSFDTNALREVAVSRSFKFYGTFSHFSHRNLADQYLQLSHFCIRLNARTRSISSIAKLRSMTHSTLGTLIITRIQFIGAEYNGAEAQKPTMRVDNYDLNTCSSESLISCWISMIDNVPPRILTASELKGVRGLIDELERQTEPETRSGSCCQSQNWIQNWKRTGASGKRGGGSGLSQDFFSYSLMKTCISFDCSSVSYFHSFKQGFSGIYSSLESKCDGSVFVSAINVLFLT</sequence>
<comment type="caution">
    <text evidence="1">The sequence shown here is derived from an EMBL/GenBank/DDBJ whole genome shotgun (WGS) entry which is preliminary data.</text>
</comment>
<dbReference type="EMBL" id="JABWAB010000001">
    <property type="protein sequence ID" value="KAF6058470.1"/>
    <property type="molecule type" value="Genomic_DNA"/>
</dbReference>
<protein>
    <submittedName>
        <fullName evidence="1">Uncharacterized protein</fullName>
    </submittedName>
</protein>
<name>A0A8X7TC80_CANPA</name>